<name>A0ABD0KJL2_9CAEN</name>
<dbReference type="EMBL" id="JACVVK020000166">
    <property type="protein sequence ID" value="KAK7487349.1"/>
    <property type="molecule type" value="Genomic_DNA"/>
</dbReference>
<evidence type="ECO:0000313" key="1">
    <source>
        <dbReference type="EMBL" id="KAK7487349.1"/>
    </source>
</evidence>
<sequence>MTPGTIAQWVRDRRVRSAHYKTSPVCSAVQENFSNLSSCWFIIMPHDPSALTPAAITCTIRGIVGGLGGPATNTVVSAGSSRLQK</sequence>
<evidence type="ECO:0000313" key="2">
    <source>
        <dbReference type="Proteomes" id="UP001519460"/>
    </source>
</evidence>
<reference evidence="1 2" key="1">
    <citation type="journal article" date="2023" name="Sci. Data">
        <title>Genome assembly of the Korean intertidal mud-creeper Batillaria attramentaria.</title>
        <authorList>
            <person name="Patra A.K."/>
            <person name="Ho P.T."/>
            <person name="Jun S."/>
            <person name="Lee S.J."/>
            <person name="Kim Y."/>
            <person name="Won Y.J."/>
        </authorList>
    </citation>
    <scope>NUCLEOTIDE SEQUENCE [LARGE SCALE GENOMIC DNA]</scope>
    <source>
        <strain evidence="1">Wonlab-2016</strain>
    </source>
</reference>
<comment type="caution">
    <text evidence="1">The sequence shown here is derived from an EMBL/GenBank/DDBJ whole genome shotgun (WGS) entry which is preliminary data.</text>
</comment>
<dbReference type="Proteomes" id="UP001519460">
    <property type="component" value="Unassembled WGS sequence"/>
</dbReference>
<proteinExistence type="predicted"/>
<accession>A0ABD0KJL2</accession>
<protein>
    <submittedName>
        <fullName evidence="1">Uncharacterized protein</fullName>
    </submittedName>
</protein>
<keyword evidence="2" id="KW-1185">Reference proteome</keyword>
<organism evidence="1 2">
    <name type="scientific">Batillaria attramentaria</name>
    <dbReference type="NCBI Taxonomy" id="370345"/>
    <lineage>
        <taxon>Eukaryota</taxon>
        <taxon>Metazoa</taxon>
        <taxon>Spiralia</taxon>
        <taxon>Lophotrochozoa</taxon>
        <taxon>Mollusca</taxon>
        <taxon>Gastropoda</taxon>
        <taxon>Caenogastropoda</taxon>
        <taxon>Sorbeoconcha</taxon>
        <taxon>Cerithioidea</taxon>
        <taxon>Batillariidae</taxon>
        <taxon>Batillaria</taxon>
    </lineage>
</organism>
<dbReference type="AlphaFoldDB" id="A0ABD0KJL2"/>
<gene>
    <name evidence="1" type="ORF">BaRGS_00021438</name>
</gene>